<dbReference type="RefSeq" id="WP_221920034.1">
    <property type="nucleotide sequence ID" value="NZ_CP173660.1"/>
</dbReference>
<dbReference type="EMBL" id="VIRV01000015">
    <property type="protein sequence ID" value="MBY0759379.1"/>
    <property type="molecule type" value="Genomic_DNA"/>
</dbReference>
<gene>
    <name evidence="7" type="ORF">FLB61_09830</name>
</gene>
<feature type="transmembrane region" description="Helical" evidence="6">
    <location>
        <begin position="130"/>
        <end position="150"/>
    </location>
</feature>
<dbReference type="PIRSF" id="PIRSF038958">
    <property type="entry name" value="PG_synth_SpoVB"/>
    <property type="match status" value="1"/>
</dbReference>
<keyword evidence="4 6" id="KW-1133">Transmembrane helix</keyword>
<feature type="transmembrane region" description="Helical" evidence="6">
    <location>
        <begin position="186"/>
        <end position="210"/>
    </location>
</feature>
<dbReference type="PANTHER" id="PTHR30250:SF24">
    <property type="entry name" value="STAGE V SPORULATION PROTEIN B"/>
    <property type="match status" value="1"/>
</dbReference>
<dbReference type="PANTHER" id="PTHR30250">
    <property type="entry name" value="PST FAMILY PREDICTED COLANIC ACID TRANSPORTER"/>
    <property type="match status" value="1"/>
</dbReference>
<dbReference type="Pfam" id="PF01943">
    <property type="entry name" value="Polysacc_synt"/>
    <property type="match status" value="1"/>
</dbReference>
<evidence type="ECO:0000313" key="7">
    <source>
        <dbReference type="EMBL" id="MBY0759379.1"/>
    </source>
</evidence>
<keyword evidence="8" id="KW-1185">Reference proteome</keyword>
<keyword evidence="3 6" id="KW-0812">Transmembrane</keyword>
<comment type="caution">
    <text evidence="7">The sequence shown here is derived from an EMBL/GenBank/DDBJ whole genome shotgun (WGS) entry which is preliminary data.</text>
</comment>
<feature type="transmembrane region" description="Helical" evidence="6">
    <location>
        <begin position="416"/>
        <end position="437"/>
    </location>
</feature>
<feature type="transmembrane region" description="Helical" evidence="6">
    <location>
        <begin position="392"/>
        <end position="410"/>
    </location>
</feature>
<evidence type="ECO:0000256" key="2">
    <source>
        <dbReference type="ARBA" id="ARBA00022475"/>
    </source>
</evidence>
<keyword evidence="2" id="KW-1003">Cell membrane</keyword>
<evidence type="ECO:0000256" key="6">
    <source>
        <dbReference type="SAM" id="Phobius"/>
    </source>
</evidence>
<dbReference type="CDD" id="cd13124">
    <property type="entry name" value="MATE_SpoVB_like"/>
    <property type="match status" value="1"/>
</dbReference>
<feature type="transmembrane region" description="Helical" evidence="6">
    <location>
        <begin position="361"/>
        <end position="385"/>
    </location>
</feature>
<protein>
    <submittedName>
        <fullName evidence="7">Polysaccharide biosynthesis protein</fullName>
    </submittedName>
</protein>
<feature type="transmembrane region" description="Helical" evidence="6">
    <location>
        <begin position="9"/>
        <end position="34"/>
    </location>
</feature>
<proteinExistence type="predicted"/>
<feature type="transmembrane region" description="Helical" evidence="6">
    <location>
        <begin position="326"/>
        <end position="349"/>
    </location>
</feature>
<evidence type="ECO:0000256" key="5">
    <source>
        <dbReference type="ARBA" id="ARBA00023136"/>
    </source>
</evidence>
<evidence type="ECO:0000256" key="3">
    <source>
        <dbReference type="ARBA" id="ARBA00022692"/>
    </source>
</evidence>
<comment type="subcellular location">
    <subcellularLocation>
        <location evidence="1">Cell membrane</location>
        <topology evidence="1">Multi-pass membrane protein</topology>
    </subcellularLocation>
</comment>
<dbReference type="InterPro" id="IPR024923">
    <property type="entry name" value="PG_synth_SpoVB"/>
</dbReference>
<organism evidence="7 8">
    <name type="scientific">Sellimonas caecigallum</name>
    <dbReference type="NCBI Taxonomy" id="2592333"/>
    <lineage>
        <taxon>Bacteria</taxon>
        <taxon>Bacillati</taxon>
        <taxon>Bacillota</taxon>
        <taxon>Clostridia</taxon>
        <taxon>Lachnospirales</taxon>
        <taxon>Lachnospiraceae</taxon>
        <taxon>Sellimonas</taxon>
    </lineage>
</organism>
<evidence type="ECO:0000256" key="1">
    <source>
        <dbReference type="ARBA" id="ARBA00004651"/>
    </source>
</evidence>
<reference evidence="7 8" key="1">
    <citation type="journal article" date="2020" name="New Microbes New Infect">
        <title>Sellimonas caecigallum sp. nov., description and genome sequence of a new member of the Sellimonas genus isolated from the cecum of feral chicken.</title>
        <authorList>
            <person name="Wongkuna S."/>
            <person name="Ghimire S."/>
            <person name="Antony L."/>
            <person name="Chankhamhaengdecha S."/>
            <person name="Janvilisri T."/>
            <person name="Scaria J."/>
        </authorList>
    </citation>
    <scope>NUCLEOTIDE SEQUENCE [LARGE SCALE GENOMIC DNA]</scope>
    <source>
        <strain evidence="7 8">SW451</strain>
    </source>
</reference>
<accession>A0ABS7L8K9</accession>
<evidence type="ECO:0000256" key="4">
    <source>
        <dbReference type="ARBA" id="ARBA00022989"/>
    </source>
</evidence>
<evidence type="ECO:0000313" key="8">
    <source>
        <dbReference type="Proteomes" id="UP000779049"/>
    </source>
</evidence>
<feature type="transmembrane region" description="Helical" evidence="6">
    <location>
        <begin position="46"/>
        <end position="66"/>
    </location>
</feature>
<feature type="transmembrane region" description="Helical" evidence="6">
    <location>
        <begin position="87"/>
        <end position="110"/>
    </location>
</feature>
<dbReference type="Proteomes" id="UP000779049">
    <property type="component" value="Unassembled WGS sequence"/>
</dbReference>
<sequence>MHPSSRTRLFLRGTFILTAVSLLTRVIGFFYRIFLSRAFGAESVGLYQLIFPVYALCISLSSAGIQTALSRIVARHMSLKNPTRANLALKTALFFSMILALFCTFAVQIFAPFLSESFLKETRCIPLLKVMAYSFPFASAHACICGYYIGLKQTRIPAVSQLLEQTFRVSCVYILYMAAVRQSEETGILIAVCGLVFGEIVSSFYCIFAVRKAFHKEKQFKKHTASVYAECFFELFSHSFFLTANRIALNLLQSIEVISIPQALVRYGLSSSAALSHYGILNGIALPCILFPSAVTNSVSVMMLPTVAEIQAASQKRTLVSMIRKVSASCLFLGLVCTAGFLVTANFLGNTIFQSPGASSYIRTLAFICPFLYTNSTYISILNGLGQTTSTFLINVTGLSIRIAGVFFLIPRFGMTGYLMGMLFSQLYVFFCCILKLKRSL</sequence>
<name>A0ABS7L8K9_9FIRM</name>
<dbReference type="InterPro" id="IPR050833">
    <property type="entry name" value="Poly_Biosynth_Transport"/>
</dbReference>
<keyword evidence="5 6" id="KW-0472">Membrane</keyword>
<dbReference type="InterPro" id="IPR002797">
    <property type="entry name" value="Polysacc_synth"/>
</dbReference>